<organism evidence="1 2">
    <name type="scientific">Caenorhabditis remanei</name>
    <name type="common">Caenorhabditis vulgaris</name>
    <dbReference type="NCBI Taxonomy" id="31234"/>
    <lineage>
        <taxon>Eukaryota</taxon>
        <taxon>Metazoa</taxon>
        <taxon>Ecdysozoa</taxon>
        <taxon>Nematoda</taxon>
        <taxon>Chromadorea</taxon>
        <taxon>Rhabditida</taxon>
        <taxon>Rhabditina</taxon>
        <taxon>Rhabditomorpha</taxon>
        <taxon>Rhabditoidea</taxon>
        <taxon>Rhabditidae</taxon>
        <taxon>Peloderinae</taxon>
        <taxon>Caenorhabditis</taxon>
    </lineage>
</organism>
<dbReference type="GeneID" id="78777418"/>
<dbReference type="CTD" id="78777418"/>
<protein>
    <submittedName>
        <fullName evidence="1">Uncharacterized protein</fullName>
    </submittedName>
</protein>
<name>A0A6A5FTU7_CAERE</name>
<proteinExistence type="predicted"/>
<dbReference type="Proteomes" id="UP000483820">
    <property type="component" value="Chromosome X"/>
</dbReference>
<reference evidence="1 2" key="1">
    <citation type="submission" date="2019-12" db="EMBL/GenBank/DDBJ databases">
        <title>Chromosome-level assembly of the Caenorhabditis remanei genome.</title>
        <authorList>
            <person name="Teterina A.A."/>
            <person name="Willis J.H."/>
            <person name="Phillips P.C."/>
        </authorList>
    </citation>
    <scope>NUCLEOTIDE SEQUENCE [LARGE SCALE GENOMIC DNA]</scope>
    <source>
        <strain evidence="1 2">PX506</strain>
        <tissue evidence="1">Whole organism</tissue>
    </source>
</reference>
<dbReference type="EMBL" id="WUAV01000006">
    <property type="protein sequence ID" value="KAF1745916.1"/>
    <property type="molecule type" value="Genomic_DNA"/>
</dbReference>
<evidence type="ECO:0000313" key="1">
    <source>
        <dbReference type="EMBL" id="KAF1745916.1"/>
    </source>
</evidence>
<gene>
    <name evidence="1" type="ORF">GCK72_022363</name>
</gene>
<dbReference type="KEGG" id="crq:GCK72_022363"/>
<accession>A0A6A5FTU7</accession>
<dbReference type="AlphaFoldDB" id="A0A6A5FTU7"/>
<dbReference type="RefSeq" id="XP_053578348.1">
    <property type="nucleotide sequence ID" value="XM_053734782.1"/>
</dbReference>
<sequence>MLPNSKPRFQHALKCIFYRPSLNHSSRLFRPSQLWVYQNPVRWLRSKLWTDVSEMSSCCRLFLTRHTHSDSSGPENGLIRCVPNIPKNIQLHDIDRWRIEKNKHLDELTDNNSAKLLMAVNREPYPGHSKCWTEVPYKRDPFCLDIHHQKNKNCVTGLMRLQRKPVKKSYRRKIAHIC</sequence>
<comment type="caution">
    <text evidence="1">The sequence shown here is derived from an EMBL/GenBank/DDBJ whole genome shotgun (WGS) entry which is preliminary data.</text>
</comment>
<evidence type="ECO:0000313" key="2">
    <source>
        <dbReference type="Proteomes" id="UP000483820"/>
    </source>
</evidence>